<dbReference type="Proteomes" id="UP000012999">
    <property type="component" value="Segment"/>
</dbReference>
<dbReference type="KEGG" id="vg:16205111"/>
<name>M9UXU1_9CAUD</name>
<protein>
    <submittedName>
        <fullName evidence="1">Uncharacterized protein</fullName>
    </submittedName>
</protein>
<dbReference type="GeneID" id="16205111"/>
<reference evidence="1" key="1">
    <citation type="submission" date="2013-03" db="EMBL/GenBank/DDBJ databases">
        <authorList>
            <person name="Kushkina A.I."/>
            <person name="Tovkach F.I."/>
            <person name="Comeau A.M."/>
            <person name="Kostetskii I.E."/>
            <person name="Lisovskiy I."/>
            <person name="Ostapchuk A.M."/>
            <person name="Voychuk S.I."/>
            <person name="Gorb T.Y."/>
            <person name="Romanyuk L.V."/>
        </authorList>
    </citation>
    <scope>NUCLEOTIDE SEQUENCE [LARGE SCALE GENOMIC DNA]</scope>
</reference>
<proteinExistence type="predicted"/>
<dbReference type="RefSeq" id="YP_008060705.1">
    <property type="nucleotide sequence ID" value="NC_021344.2"/>
</dbReference>
<evidence type="ECO:0000313" key="1">
    <source>
        <dbReference type="EMBL" id="AGJ71590.1"/>
    </source>
</evidence>
<sequence>MKLYWLVFSNGFVMKGSVHCAKEYCRINKCSFLVLSVASSQPMGDY</sequence>
<dbReference type="EMBL" id="KC801932">
    <property type="protein sequence ID" value="AGJ71590.1"/>
    <property type="molecule type" value="Genomic_DNA"/>
</dbReference>
<organism evidence="1 2">
    <name type="scientific">Escherichia phage Lw1</name>
    <dbReference type="NCBI Taxonomy" id="1307804"/>
    <lineage>
        <taxon>Viruses</taxon>
        <taxon>Duplodnaviria</taxon>
        <taxon>Heunggongvirae</taxon>
        <taxon>Uroviricota</taxon>
        <taxon>Caudoviricetes</taxon>
        <taxon>Pantevenvirales</taxon>
        <taxon>Straboviridae</taxon>
        <taxon>Pseudotevenvirus</taxon>
        <taxon>Pseudotevenvirus lw1</taxon>
    </lineage>
</organism>
<gene>
    <name evidence="1" type="ORF">Lw1_gp184</name>
</gene>
<keyword evidence="2" id="KW-1185">Reference proteome</keyword>
<evidence type="ECO:0000313" key="2">
    <source>
        <dbReference type="Proteomes" id="UP000012999"/>
    </source>
</evidence>
<accession>M9UXU1</accession>